<evidence type="ECO:0000256" key="8">
    <source>
        <dbReference type="SAM" id="Phobius"/>
    </source>
</evidence>
<evidence type="ECO:0000256" key="3">
    <source>
        <dbReference type="ARBA" id="ARBA00022729"/>
    </source>
</evidence>
<accession>W5M3R5</accession>
<keyword evidence="7" id="KW-0325">Glycoprotein</keyword>
<evidence type="ECO:0000256" key="4">
    <source>
        <dbReference type="ARBA" id="ARBA00022989"/>
    </source>
</evidence>
<organism evidence="11 12">
    <name type="scientific">Lepisosteus oculatus</name>
    <name type="common">Spotted gar</name>
    <dbReference type="NCBI Taxonomy" id="7918"/>
    <lineage>
        <taxon>Eukaryota</taxon>
        <taxon>Metazoa</taxon>
        <taxon>Chordata</taxon>
        <taxon>Craniata</taxon>
        <taxon>Vertebrata</taxon>
        <taxon>Euteleostomi</taxon>
        <taxon>Actinopterygii</taxon>
        <taxon>Neopterygii</taxon>
        <taxon>Holostei</taxon>
        <taxon>Semionotiformes</taxon>
        <taxon>Lepisosteidae</taxon>
        <taxon>Lepisosteus</taxon>
    </lineage>
</organism>
<dbReference type="Pfam" id="PF09240">
    <property type="entry name" value="IL6Ra-bind"/>
    <property type="match status" value="1"/>
</dbReference>
<evidence type="ECO:0000256" key="7">
    <source>
        <dbReference type="ARBA" id="ARBA00023180"/>
    </source>
</evidence>
<evidence type="ECO:0000256" key="2">
    <source>
        <dbReference type="ARBA" id="ARBA00022692"/>
    </source>
</evidence>
<evidence type="ECO:0000313" key="12">
    <source>
        <dbReference type="Proteomes" id="UP000018468"/>
    </source>
</evidence>
<feature type="signal peptide" evidence="9">
    <location>
        <begin position="1"/>
        <end position="20"/>
    </location>
</feature>
<dbReference type="InterPro" id="IPR013783">
    <property type="entry name" value="Ig-like_fold"/>
</dbReference>
<reference evidence="11" key="3">
    <citation type="submission" date="2025-09" db="UniProtKB">
        <authorList>
            <consortium name="Ensembl"/>
        </authorList>
    </citation>
    <scope>IDENTIFICATION</scope>
</reference>
<reference evidence="11" key="2">
    <citation type="submission" date="2025-08" db="UniProtKB">
        <authorList>
            <consortium name="Ensembl"/>
        </authorList>
    </citation>
    <scope>IDENTIFICATION</scope>
</reference>
<dbReference type="InterPro" id="IPR015321">
    <property type="entry name" value="TypeI_recpt_CBD"/>
</dbReference>
<evidence type="ECO:0000256" key="6">
    <source>
        <dbReference type="ARBA" id="ARBA00023170"/>
    </source>
</evidence>
<dbReference type="InterPro" id="IPR036116">
    <property type="entry name" value="FN3_sf"/>
</dbReference>
<evidence type="ECO:0000256" key="1">
    <source>
        <dbReference type="ARBA" id="ARBA00004479"/>
    </source>
</evidence>
<dbReference type="SUPFAM" id="SSF49265">
    <property type="entry name" value="Fibronectin type III"/>
    <property type="match status" value="2"/>
</dbReference>
<feature type="chain" id="PRO_5004867562" evidence="9">
    <location>
        <begin position="21"/>
        <end position="297"/>
    </location>
</feature>
<dbReference type="Gene3D" id="2.60.40.10">
    <property type="entry name" value="Immunoglobulins"/>
    <property type="match status" value="2"/>
</dbReference>
<name>W5M3R5_LEPOC</name>
<dbReference type="HOGENOM" id="CLU_936771_0_0_1"/>
<dbReference type="AlphaFoldDB" id="W5M3R5"/>
<protein>
    <submittedName>
        <fullName evidence="11">Granulocyte-macrophage colony-stimulating factor receptor subunit alpha-like</fullName>
    </submittedName>
</protein>
<evidence type="ECO:0000256" key="5">
    <source>
        <dbReference type="ARBA" id="ARBA00023136"/>
    </source>
</evidence>
<dbReference type="GO" id="GO:0016020">
    <property type="term" value="C:membrane"/>
    <property type="evidence" value="ECO:0007669"/>
    <property type="project" value="UniProtKB-SubCell"/>
</dbReference>
<keyword evidence="3 9" id="KW-0732">Signal</keyword>
<dbReference type="PANTHER" id="PTHR23037">
    <property type="entry name" value="CYTOKINE RECEPTOR"/>
    <property type="match status" value="1"/>
</dbReference>
<dbReference type="Proteomes" id="UP000018468">
    <property type="component" value="Linkage group LG17"/>
</dbReference>
<dbReference type="InParanoid" id="W5M3R5"/>
<keyword evidence="2 8" id="KW-0812">Transmembrane</keyword>
<dbReference type="OrthoDB" id="9835959at2759"/>
<dbReference type="KEGG" id="loc:107079407"/>
<dbReference type="eggNOG" id="ENOG502RZVR">
    <property type="taxonomic scope" value="Eukaryota"/>
</dbReference>
<evidence type="ECO:0000256" key="9">
    <source>
        <dbReference type="SAM" id="SignalP"/>
    </source>
</evidence>
<dbReference type="Bgee" id="ENSLOCG00000002574">
    <property type="expression patterns" value="Expressed in bone element and 6 other cell types or tissues"/>
</dbReference>
<dbReference type="PANTHER" id="PTHR23037:SF46">
    <property type="entry name" value="INTERLEUKIN 5 RECEPTOR SUBUNIT ALPHA"/>
    <property type="match status" value="1"/>
</dbReference>
<dbReference type="GeneTree" id="ENSGT00990000208612"/>
<reference evidence="12" key="1">
    <citation type="submission" date="2011-12" db="EMBL/GenBank/DDBJ databases">
        <title>The Draft Genome of Lepisosteus oculatus.</title>
        <authorList>
            <consortium name="The Broad Institute Genome Assembly &amp; Analysis Group"/>
            <consortium name="Computational R&amp;D Group"/>
            <consortium name="and Sequencing Platform"/>
            <person name="Di Palma F."/>
            <person name="Alfoldi J."/>
            <person name="Johnson J."/>
            <person name="Berlin A."/>
            <person name="Gnerre S."/>
            <person name="Jaffe D."/>
            <person name="MacCallum I."/>
            <person name="Young S."/>
            <person name="Walker B.J."/>
            <person name="Lander E.S."/>
            <person name="Lindblad-Toh K."/>
        </authorList>
    </citation>
    <scope>NUCLEOTIDE SEQUENCE [LARGE SCALE GENOMIC DNA]</scope>
</reference>
<dbReference type="Ensembl" id="ENSLOCT00000003029.1">
    <property type="protein sequence ID" value="ENSLOCP00000003023.1"/>
    <property type="gene ID" value="ENSLOCG00000002574.1"/>
</dbReference>
<dbReference type="OMA" id="KHKENIT"/>
<keyword evidence="4 8" id="KW-1133">Transmembrane helix</keyword>
<proteinExistence type="predicted"/>
<dbReference type="STRING" id="7918.ENSLOCP00000003023"/>
<dbReference type="GeneID" id="107079407"/>
<feature type="transmembrane region" description="Helical" evidence="8">
    <location>
        <begin position="231"/>
        <end position="252"/>
    </location>
</feature>
<keyword evidence="6" id="KW-0675">Receptor</keyword>
<keyword evidence="12" id="KW-1185">Reference proteome</keyword>
<evidence type="ECO:0000313" key="11">
    <source>
        <dbReference type="Ensembl" id="ENSLOCP00000003023.1"/>
    </source>
</evidence>
<sequence length="297" mass="34650">MDTVVKVILGCFIFVMLTDCEKIRNQQEDNLPSGSSVECIIYNVTSLNCSWYPAMTECQSTLGFWQMGQVKECPVYLKDNRRGRNKCHFQSISIIRDVQFTVQINVSVSLLPNLSFSQMFEPYEIEKLNPPLDFRYSLKKESFSLFWKPPPTKDPIMKNCFVYQLIIKGMDSKHKENITLNEKTSYTTETDITKRYAFKLRVRGTKDCGFGNIWSEWTEETYEGTGKYSDVLIFTSLATLTLILTLILLYVFKRYKLIDKIFPAIPHPKEKMAEWFLNFGKGERDYCQRLQVPVEVI</sequence>
<dbReference type="EMBL" id="AHAT01025057">
    <property type="status" value="NOT_ANNOTATED_CDS"/>
    <property type="molecule type" value="Genomic_DNA"/>
</dbReference>
<evidence type="ECO:0000259" key="10">
    <source>
        <dbReference type="Pfam" id="PF09240"/>
    </source>
</evidence>
<keyword evidence="5 8" id="KW-0472">Membrane</keyword>
<feature type="domain" description="Type I cytokine receptor cytokine-binding" evidence="10">
    <location>
        <begin position="38"/>
        <end position="124"/>
    </location>
</feature>
<comment type="subcellular location">
    <subcellularLocation>
        <location evidence="1">Membrane</location>
        <topology evidence="1">Single-pass type I membrane protein</topology>
    </subcellularLocation>
</comment>